<dbReference type="SMART" id="SM00369">
    <property type="entry name" value="LRR_TYP"/>
    <property type="match status" value="8"/>
</dbReference>
<keyword evidence="4" id="KW-1185">Reference proteome</keyword>
<dbReference type="EMBL" id="FUZU01000003">
    <property type="protein sequence ID" value="SKC82625.1"/>
    <property type="molecule type" value="Genomic_DNA"/>
</dbReference>
<dbReference type="GO" id="GO:0005737">
    <property type="term" value="C:cytoplasm"/>
    <property type="evidence" value="ECO:0007669"/>
    <property type="project" value="TreeGrafter"/>
</dbReference>
<dbReference type="InterPro" id="IPR050216">
    <property type="entry name" value="LRR_domain-containing"/>
</dbReference>
<name>A0A1T5M3C3_9BACT</name>
<dbReference type="SUPFAM" id="SSF52058">
    <property type="entry name" value="L domain-like"/>
    <property type="match status" value="1"/>
</dbReference>
<dbReference type="InterPro" id="IPR003591">
    <property type="entry name" value="Leu-rich_rpt_typical-subtyp"/>
</dbReference>
<evidence type="ECO:0000313" key="3">
    <source>
        <dbReference type="EMBL" id="SKC82625.1"/>
    </source>
</evidence>
<evidence type="ECO:0000256" key="2">
    <source>
        <dbReference type="ARBA" id="ARBA00022737"/>
    </source>
</evidence>
<accession>A0A1T5M3C3</accession>
<dbReference type="RefSeq" id="WP_079688779.1">
    <property type="nucleotide sequence ID" value="NZ_FUZU01000003.1"/>
</dbReference>
<keyword evidence="1" id="KW-0433">Leucine-rich repeat</keyword>
<dbReference type="InterPro" id="IPR001611">
    <property type="entry name" value="Leu-rich_rpt"/>
</dbReference>
<dbReference type="AlphaFoldDB" id="A0A1T5M3C3"/>
<dbReference type="PANTHER" id="PTHR48051:SF54">
    <property type="entry name" value="LEUCINE-RICH REPEAT-CONTAINING PROTEIN"/>
    <property type="match status" value="1"/>
</dbReference>
<dbReference type="PROSITE" id="PS51450">
    <property type="entry name" value="LRR"/>
    <property type="match status" value="3"/>
</dbReference>
<evidence type="ECO:0000256" key="1">
    <source>
        <dbReference type="ARBA" id="ARBA00022614"/>
    </source>
</evidence>
<gene>
    <name evidence="3" type="ORF">SAMN05660236_4235</name>
</gene>
<sequence>MRHQALQFLIVISLHFLFLSSSLAQPLITKKRNVEVPVYRSMQDSIRLANVDAVLQAISSHEPVDIKVLDSIMALKQTIYQESVLRLRTIYKPSEDFIPFDSIHSRKDIHTLKKVSIASRKLNTLPEELLQCDSLESLEIVNCSIRKIQKQINNLPRLTSITILNNKSKRPLKLSKNIHVTSFTIHGDRPNALPRSYRKFKALTMLDLSNNVLTKFPNGAAHNTKLDELSLQHNEITLVRDKLKSHPNLQKLALQQNNIYRIPASIAQFPNLTRLSLNHNKITEVAPEISTLKKLEHLSFYNNQLTSVPWGVYQLRSLKVIDLYFNQIDTISNLISNWTSLEILFVAHNKLLVLPEKLTAIASLQEIYAYDNRLTRIAEDIDRLSNLRIMLVNNNCLKQIPLSLLNLGGIEELDFSENYMTDLPEGIFDFKNLKFISLMNNPWNERTRILIDKKSRALADKDITIRVSGPSYTFQ</sequence>
<dbReference type="SMART" id="SM00365">
    <property type="entry name" value="LRR_SD22"/>
    <property type="match status" value="6"/>
</dbReference>
<proteinExistence type="predicted"/>
<dbReference type="STRING" id="688867.SAMN05660236_4235"/>
<dbReference type="Pfam" id="PF13855">
    <property type="entry name" value="LRR_8"/>
    <property type="match status" value="1"/>
</dbReference>
<evidence type="ECO:0000313" key="4">
    <source>
        <dbReference type="Proteomes" id="UP000190961"/>
    </source>
</evidence>
<protein>
    <submittedName>
        <fullName evidence="3">Leucine-rich repeat (LRR) protein</fullName>
    </submittedName>
</protein>
<dbReference type="PANTHER" id="PTHR48051">
    <property type="match status" value="1"/>
</dbReference>
<dbReference type="Proteomes" id="UP000190961">
    <property type="component" value="Unassembled WGS sequence"/>
</dbReference>
<organism evidence="3 4">
    <name type="scientific">Ohtaekwangia koreensis</name>
    <dbReference type="NCBI Taxonomy" id="688867"/>
    <lineage>
        <taxon>Bacteria</taxon>
        <taxon>Pseudomonadati</taxon>
        <taxon>Bacteroidota</taxon>
        <taxon>Cytophagia</taxon>
        <taxon>Cytophagales</taxon>
        <taxon>Fulvivirgaceae</taxon>
        <taxon>Ohtaekwangia</taxon>
    </lineage>
</organism>
<dbReference type="OrthoDB" id="922532at2"/>
<reference evidence="3 4" key="1">
    <citation type="submission" date="2017-02" db="EMBL/GenBank/DDBJ databases">
        <authorList>
            <person name="Peterson S.W."/>
        </authorList>
    </citation>
    <scope>NUCLEOTIDE SEQUENCE [LARGE SCALE GENOMIC DNA]</scope>
    <source>
        <strain evidence="3 4">DSM 25262</strain>
    </source>
</reference>
<dbReference type="InterPro" id="IPR032675">
    <property type="entry name" value="LRR_dom_sf"/>
</dbReference>
<keyword evidence="2" id="KW-0677">Repeat</keyword>
<dbReference type="Gene3D" id="3.80.10.10">
    <property type="entry name" value="Ribonuclease Inhibitor"/>
    <property type="match status" value="1"/>
</dbReference>